<feature type="compositionally biased region" description="Polar residues" evidence="1">
    <location>
        <begin position="90"/>
        <end position="101"/>
    </location>
</feature>
<name>A0A9D4K8F5_DREPO</name>
<protein>
    <submittedName>
        <fullName evidence="2">Uncharacterized protein</fullName>
    </submittedName>
</protein>
<reference evidence="2" key="1">
    <citation type="journal article" date="2019" name="bioRxiv">
        <title>The Genome of the Zebra Mussel, Dreissena polymorpha: A Resource for Invasive Species Research.</title>
        <authorList>
            <person name="McCartney M.A."/>
            <person name="Auch B."/>
            <person name="Kono T."/>
            <person name="Mallez S."/>
            <person name="Zhang Y."/>
            <person name="Obille A."/>
            <person name="Becker A."/>
            <person name="Abrahante J.E."/>
            <person name="Garbe J."/>
            <person name="Badalamenti J.P."/>
            <person name="Herman A."/>
            <person name="Mangelson H."/>
            <person name="Liachko I."/>
            <person name="Sullivan S."/>
            <person name="Sone E.D."/>
            <person name="Koren S."/>
            <person name="Silverstein K.A.T."/>
            <person name="Beckman K.B."/>
            <person name="Gohl D.M."/>
        </authorList>
    </citation>
    <scope>NUCLEOTIDE SEQUENCE</scope>
    <source>
        <strain evidence="2">Duluth1</strain>
        <tissue evidence="2">Whole animal</tissue>
    </source>
</reference>
<organism evidence="2 3">
    <name type="scientific">Dreissena polymorpha</name>
    <name type="common">Zebra mussel</name>
    <name type="synonym">Mytilus polymorpha</name>
    <dbReference type="NCBI Taxonomy" id="45954"/>
    <lineage>
        <taxon>Eukaryota</taxon>
        <taxon>Metazoa</taxon>
        <taxon>Spiralia</taxon>
        <taxon>Lophotrochozoa</taxon>
        <taxon>Mollusca</taxon>
        <taxon>Bivalvia</taxon>
        <taxon>Autobranchia</taxon>
        <taxon>Heteroconchia</taxon>
        <taxon>Euheterodonta</taxon>
        <taxon>Imparidentia</taxon>
        <taxon>Neoheterodontei</taxon>
        <taxon>Myida</taxon>
        <taxon>Dreissenoidea</taxon>
        <taxon>Dreissenidae</taxon>
        <taxon>Dreissena</taxon>
    </lineage>
</organism>
<feature type="region of interest" description="Disordered" evidence="1">
    <location>
        <begin position="73"/>
        <end position="101"/>
    </location>
</feature>
<feature type="region of interest" description="Disordered" evidence="1">
    <location>
        <begin position="1"/>
        <end position="26"/>
    </location>
</feature>
<sequence>MQHSHQAQREIEVPSHRAHRDLKMPLTSDTTVTYRCPHIGHKVTRRCLPHRDQRDTKIDPHIGHNVIRRCYSHTAKRDTEMPSHRAQRGTEITLTSGETCH</sequence>
<proteinExistence type="predicted"/>
<dbReference type="AlphaFoldDB" id="A0A9D4K8F5"/>
<dbReference type="Proteomes" id="UP000828390">
    <property type="component" value="Unassembled WGS sequence"/>
</dbReference>
<keyword evidence="3" id="KW-1185">Reference proteome</keyword>
<gene>
    <name evidence="2" type="ORF">DPMN_108096</name>
</gene>
<accession>A0A9D4K8F5</accession>
<dbReference type="EMBL" id="JAIWYP010000004">
    <property type="protein sequence ID" value="KAH3834761.1"/>
    <property type="molecule type" value="Genomic_DNA"/>
</dbReference>
<evidence type="ECO:0000313" key="3">
    <source>
        <dbReference type="Proteomes" id="UP000828390"/>
    </source>
</evidence>
<evidence type="ECO:0000256" key="1">
    <source>
        <dbReference type="SAM" id="MobiDB-lite"/>
    </source>
</evidence>
<reference evidence="2" key="2">
    <citation type="submission" date="2020-11" db="EMBL/GenBank/DDBJ databases">
        <authorList>
            <person name="McCartney M.A."/>
            <person name="Auch B."/>
            <person name="Kono T."/>
            <person name="Mallez S."/>
            <person name="Becker A."/>
            <person name="Gohl D.M."/>
            <person name="Silverstein K.A.T."/>
            <person name="Koren S."/>
            <person name="Bechman K.B."/>
            <person name="Herman A."/>
            <person name="Abrahante J.E."/>
            <person name="Garbe J."/>
        </authorList>
    </citation>
    <scope>NUCLEOTIDE SEQUENCE</scope>
    <source>
        <strain evidence="2">Duluth1</strain>
        <tissue evidence="2">Whole animal</tissue>
    </source>
</reference>
<evidence type="ECO:0000313" key="2">
    <source>
        <dbReference type="EMBL" id="KAH3834761.1"/>
    </source>
</evidence>
<comment type="caution">
    <text evidence="2">The sequence shown here is derived from an EMBL/GenBank/DDBJ whole genome shotgun (WGS) entry which is preliminary data.</text>
</comment>